<evidence type="ECO:0000313" key="1">
    <source>
        <dbReference type="EMBL" id="KAF2890481.1"/>
    </source>
</evidence>
<dbReference type="AlphaFoldDB" id="A0A8K0CRR9"/>
<organism evidence="1 2">
    <name type="scientific">Ignelater luminosus</name>
    <name type="common">Cucubano</name>
    <name type="synonym">Pyrophorus luminosus</name>
    <dbReference type="NCBI Taxonomy" id="2038154"/>
    <lineage>
        <taxon>Eukaryota</taxon>
        <taxon>Metazoa</taxon>
        <taxon>Ecdysozoa</taxon>
        <taxon>Arthropoda</taxon>
        <taxon>Hexapoda</taxon>
        <taxon>Insecta</taxon>
        <taxon>Pterygota</taxon>
        <taxon>Neoptera</taxon>
        <taxon>Endopterygota</taxon>
        <taxon>Coleoptera</taxon>
        <taxon>Polyphaga</taxon>
        <taxon>Elateriformia</taxon>
        <taxon>Elateroidea</taxon>
        <taxon>Elateridae</taxon>
        <taxon>Agrypninae</taxon>
        <taxon>Pyrophorini</taxon>
        <taxon>Ignelater</taxon>
    </lineage>
</organism>
<accession>A0A8K0CRR9</accession>
<evidence type="ECO:0000313" key="2">
    <source>
        <dbReference type="Proteomes" id="UP000801492"/>
    </source>
</evidence>
<dbReference type="InterPro" id="IPR036397">
    <property type="entry name" value="RNaseH_sf"/>
</dbReference>
<reference evidence="1" key="1">
    <citation type="submission" date="2019-08" db="EMBL/GenBank/DDBJ databases">
        <title>The genome of the North American firefly Photinus pyralis.</title>
        <authorList>
            <consortium name="Photinus pyralis genome working group"/>
            <person name="Fallon T.R."/>
            <person name="Sander Lower S.E."/>
            <person name="Weng J.-K."/>
        </authorList>
    </citation>
    <scope>NUCLEOTIDE SEQUENCE</scope>
    <source>
        <strain evidence="1">TRF0915ILg1</strain>
        <tissue evidence="1">Whole body</tissue>
    </source>
</reference>
<sequence>MVQAVEFAEDILTLKRNGSVARSKWKFVPPRAPHFAGLWERGVRSVKHHLKRVIGNANLTYENTAINQPFLESLVQGVYKPLATKVQVEGPGSTKSPRWAIGHREGRQCAPLVLEDGANRSGLSWC</sequence>
<comment type="caution">
    <text evidence="1">The sequence shown here is derived from an EMBL/GenBank/DDBJ whole genome shotgun (WGS) entry which is preliminary data.</text>
</comment>
<protein>
    <submittedName>
        <fullName evidence="1">Uncharacterized protein</fullName>
    </submittedName>
</protein>
<proteinExistence type="predicted"/>
<keyword evidence="2" id="KW-1185">Reference proteome</keyword>
<dbReference type="OrthoDB" id="6766792at2759"/>
<dbReference type="EMBL" id="VTPC01051683">
    <property type="protein sequence ID" value="KAF2890481.1"/>
    <property type="molecule type" value="Genomic_DNA"/>
</dbReference>
<name>A0A8K0CRR9_IGNLU</name>
<gene>
    <name evidence="1" type="ORF">ILUMI_15692</name>
</gene>
<dbReference type="Gene3D" id="3.30.420.10">
    <property type="entry name" value="Ribonuclease H-like superfamily/Ribonuclease H"/>
    <property type="match status" value="1"/>
</dbReference>
<dbReference type="GO" id="GO:0003676">
    <property type="term" value="F:nucleic acid binding"/>
    <property type="evidence" value="ECO:0007669"/>
    <property type="project" value="InterPro"/>
</dbReference>
<dbReference type="Proteomes" id="UP000801492">
    <property type="component" value="Unassembled WGS sequence"/>
</dbReference>